<dbReference type="AlphaFoldDB" id="A0A6J5D435"/>
<dbReference type="CDD" id="cd14744">
    <property type="entry name" value="PAAR_CT_2"/>
    <property type="match status" value="1"/>
</dbReference>
<evidence type="ECO:0000313" key="1">
    <source>
        <dbReference type="EMBL" id="VWB96325.1"/>
    </source>
</evidence>
<protein>
    <submittedName>
        <fullName evidence="1">PAAR repeat-containing protein</fullName>
    </submittedName>
</protein>
<dbReference type="InterPro" id="IPR008727">
    <property type="entry name" value="PAAR_motif"/>
</dbReference>
<organism evidence="1 2">
    <name type="scientific">Burkholderia paludis</name>
    <dbReference type="NCBI Taxonomy" id="1506587"/>
    <lineage>
        <taxon>Bacteria</taxon>
        <taxon>Pseudomonadati</taxon>
        <taxon>Pseudomonadota</taxon>
        <taxon>Betaproteobacteria</taxon>
        <taxon>Burkholderiales</taxon>
        <taxon>Burkholderiaceae</taxon>
        <taxon>Burkholderia</taxon>
        <taxon>Burkholderia cepacia complex</taxon>
    </lineage>
</organism>
<dbReference type="Pfam" id="PF05488">
    <property type="entry name" value="PAAR_motif"/>
    <property type="match status" value="1"/>
</dbReference>
<dbReference type="Proteomes" id="UP000494330">
    <property type="component" value="Unassembled WGS sequence"/>
</dbReference>
<sequence length="83" mass="8608">MKNAQGRNMVRLGDVADHGGRVIEATDEPTHMGIGVALYGHLVFCPECGGSFPLLATGPRSHRGRLVGYIDGKTGCGATVIGS</sequence>
<name>A0A6J5D435_9BURK</name>
<evidence type="ECO:0000313" key="2">
    <source>
        <dbReference type="Proteomes" id="UP000494330"/>
    </source>
</evidence>
<gene>
    <name evidence="1" type="ORF">BPA30113_04496</name>
</gene>
<keyword evidence="2" id="KW-1185">Reference proteome</keyword>
<dbReference type="RefSeq" id="WP_081896574.1">
    <property type="nucleotide sequence ID" value="NZ_CABVQD010000017.1"/>
</dbReference>
<accession>A0A6J5D435</accession>
<reference evidence="1 2" key="1">
    <citation type="submission" date="2019-09" db="EMBL/GenBank/DDBJ databases">
        <authorList>
            <person name="Depoorter E."/>
        </authorList>
    </citation>
    <scope>NUCLEOTIDE SEQUENCE [LARGE SCALE GENOMIC DNA]</scope>
    <source>
        <strain evidence="1">LMG 30113</strain>
    </source>
</reference>
<dbReference type="EMBL" id="CABVQD010000017">
    <property type="protein sequence ID" value="VWB96325.1"/>
    <property type="molecule type" value="Genomic_DNA"/>
</dbReference>
<proteinExistence type="predicted"/>